<dbReference type="EMBL" id="JBAKBE010000011">
    <property type="protein sequence ID" value="MEH0098010.1"/>
    <property type="molecule type" value="Genomic_DNA"/>
</dbReference>
<evidence type="ECO:0000256" key="1">
    <source>
        <dbReference type="SAM" id="SignalP"/>
    </source>
</evidence>
<feature type="chain" id="PRO_5045492428" evidence="1">
    <location>
        <begin position="23"/>
        <end position="111"/>
    </location>
</feature>
<accession>A0ABU7ZTB3</accession>
<sequence length="111" mass="11807">MRLFGVCLFVAGAMTAGAGAHAQGTLDSMRNAQQLADVLGSEAACGLTYDQEAISAYIDKTVPADDMSFTSNLNMFVSATEFQLQDMSTSAKTAHCTQVRRVAKKFGFLKG</sequence>
<evidence type="ECO:0000313" key="3">
    <source>
        <dbReference type="Proteomes" id="UP001380822"/>
    </source>
</evidence>
<feature type="signal peptide" evidence="1">
    <location>
        <begin position="1"/>
        <end position="22"/>
    </location>
</feature>
<dbReference type="RefSeq" id="WP_334252436.1">
    <property type="nucleotide sequence ID" value="NZ_JBAKBE010000011.1"/>
</dbReference>
<proteinExistence type="predicted"/>
<gene>
    <name evidence="2" type="ORF">V6L76_17240</name>
</gene>
<organism evidence="2 3">
    <name type="scientific">Pannonibacter anstelovis</name>
    <dbReference type="NCBI Taxonomy" id="3121537"/>
    <lineage>
        <taxon>Bacteria</taxon>
        <taxon>Pseudomonadati</taxon>
        <taxon>Pseudomonadota</taxon>
        <taxon>Alphaproteobacteria</taxon>
        <taxon>Hyphomicrobiales</taxon>
        <taxon>Stappiaceae</taxon>
        <taxon>Pannonibacter</taxon>
    </lineage>
</organism>
<protein>
    <submittedName>
        <fullName evidence="2">Signal recognition particle</fullName>
    </submittedName>
</protein>
<keyword evidence="1" id="KW-0732">Signal</keyword>
<dbReference type="Proteomes" id="UP001380822">
    <property type="component" value="Unassembled WGS sequence"/>
</dbReference>
<evidence type="ECO:0000313" key="2">
    <source>
        <dbReference type="EMBL" id="MEH0098010.1"/>
    </source>
</evidence>
<comment type="caution">
    <text evidence="2">The sequence shown here is derived from an EMBL/GenBank/DDBJ whole genome shotgun (WGS) entry which is preliminary data.</text>
</comment>
<reference evidence="2 3" key="1">
    <citation type="submission" date="2024-02" db="EMBL/GenBank/DDBJ databases">
        <title>A new putative Pannonibacter species isolated from two cases of bloodstream infections in paediatric patients.</title>
        <authorList>
            <person name="Castellana S."/>
            <person name="De Laurentiis V."/>
            <person name="Grassi M."/>
            <person name="De Leonardis F."/>
            <person name="Mosca A."/>
            <person name="De Carlo C."/>
            <person name="Sparapano E."/>
            <person name="Ronga L."/>
            <person name="Santacroce L."/>
            <person name="Chironna M."/>
            <person name="De Robertis A."/>
            <person name="Bianco A."/>
            <person name="Del Sambro L."/>
            <person name="Capozzi L."/>
            <person name="Parisi A."/>
        </authorList>
    </citation>
    <scope>NUCLEOTIDE SEQUENCE [LARGE SCALE GENOMIC DNA]</scope>
    <source>
        <strain evidence="2 3">Pt2</strain>
    </source>
</reference>
<name>A0ABU7ZTB3_9HYPH</name>
<keyword evidence="3" id="KW-1185">Reference proteome</keyword>